<organism evidence="4 5">
    <name type="scientific">Lojkania enalia</name>
    <dbReference type="NCBI Taxonomy" id="147567"/>
    <lineage>
        <taxon>Eukaryota</taxon>
        <taxon>Fungi</taxon>
        <taxon>Dikarya</taxon>
        <taxon>Ascomycota</taxon>
        <taxon>Pezizomycotina</taxon>
        <taxon>Dothideomycetes</taxon>
        <taxon>Pleosporomycetidae</taxon>
        <taxon>Pleosporales</taxon>
        <taxon>Pleosporales incertae sedis</taxon>
        <taxon>Lojkania</taxon>
    </lineage>
</organism>
<evidence type="ECO:0000256" key="1">
    <source>
        <dbReference type="SAM" id="MobiDB-lite"/>
    </source>
</evidence>
<evidence type="ECO:0000256" key="2">
    <source>
        <dbReference type="SAM" id="SignalP"/>
    </source>
</evidence>
<dbReference type="Pfam" id="PF13933">
    <property type="entry name" value="HRXXH"/>
    <property type="match status" value="1"/>
</dbReference>
<dbReference type="GO" id="GO:0008237">
    <property type="term" value="F:metallopeptidase activity"/>
    <property type="evidence" value="ECO:0007669"/>
    <property type="project" value="InterPro"/>
</dbReference>
<dbReference type="Gene3D" id="3.40.390.10">
    <property type="entry name" value="Collagenase (Catalytic Domain)"/>
    <property type="match status" value="1"/>
</dbReference>
<evidence type="ECO:0000313" key="4">
    <source>
        <dbReference type="EMBL" id="KAF2259381.1"/>
    </source>
</evidence>
<dbReference type="PANTHER" id="PTHR39399:SF1">
    <property type="entry name" value="PROTEIN ZPS1"/>
    <property type="match status" value="1"/>
</dbReference>
<protein>
    <submittedName>
        <fullName evidence="4">Zincin</fullName>
    </submittedName>
</protein>
<dbReference type="SUPFAM" id="SSF55486">
    <property type="entry name" value="Metalloproteases ('zincins'), catalytic domain"/>
    <property type="match status" value="1"/>
</dbReference>
<feature type="compositionally biased region" description="Low complexity" evidence="1">
    <location>
        <begin position="246"/>
        <end position="261"/>
    </location>
</feature>
<accession>A0A9P4JZK7</accession>
<proteinExistence type="predicted"/>
<feature type="signal peptide" evidence="2">
    <location>
        <begin position="1"/>
        <end position="21"/>
    </location>
</feature>
<dbReference type="GO" id="GO:0005178">
    <property type="term" value="F:integrin binding"/>
    <property type="evidence" value="ECO:0007669"/>
    <property type="project" value="TreeGrafter"/>
</dbReference>
<name>A0A9P4JZK7_9PLEO</name>
<dbReference type="PANTHER" id="PTHR39399">
    <property type="entry name" value="PROTEIN ZPS1"/>
    <property type="match status" value="1"/>
</dbReference>
<dbReference type="EMBL" id="ML986711">
    <property type="protein sequence ID" value="KAF2259381.1"/>
    <property type="molecule type" value="Genomic_DNA"/>
</dbReference>
<dbReference type="GO" id="GO:0008270">
    <property type="term" value="F:zinc ion binding"/>
    <property type="evidence" value="ECO:0007669"/>
    <property type="project" value="TreeGrafter"/>
</dbReference>
<dbReference type="InterPro" id="IPR039124">
    <property type="entry name" value="PRA1-like"/>
</dbReference>
<evidence type="ECO:0000259" key="3">
    <source>
        <dbReference type="Pfam" id="PF13933"/>
    </source>
</evidence>
<gene>
    <name evidence="4" type="ORF">CC78DRAFT_475688</name>
</gene>
<dbReference type="InterPro" id="IPR029482">
    <property type="entry name" value="HRXXH"/>
</dbReference>
<dbReference type="OrthoDB" id="4689212at2759"/>
<dbReference type="InterPro" id="IPR024079">
    <property type="entry name" value="MetalloPept_cat_dom_sf"/>
</dbReference>
<dbReference type="GO" id="GO:0009277">
    <property type="term" value="C:fungal-type cell wall"/>
    <property type="evidence" value="ECO:0007669"/>
    <property type="project" value="TreeGrafter"/>
</dbReference>
<reference evidence="5" key="1">
    <citation type="journal article" date="2020" name="Stud. Mycol.">
        <title>101 Dothideomycetes genomes: A test case for predicting lifestyles and emergence of pathogens.</title>
        <authorList>
            <person name="Haridas S."/>
            <person name="Albert R."/>
            <person name="Binder M."/>
            <person name="Bloem J."/>
            <person name="LaButti K."/>
            <person name="Salamov A."/>
            <person name="Andreopoulos B."/>
            <person name="Baker S."/>
            <person name="Barry K."/>
            <person name="Bills G."/>
            <person name="Bluhm B."/>
            <person name="Cannon C."/>
            <person name="Castanera R."/>
            <person name="Culley D."/>
            <person name="Daum C."/>
            <person name="Ezra D."/>
            <person name="Gonzalez J."/>
            <person name="Henrissat B."/>
            <person name="Kuo A."/>
            <person name="Liang C."/>
            <person name="Lipzen A."/>
            <person name="Lutzoni F."/>
            <person name="Magnuson J."/>
            <person name="Mondo S."/>
            <person name="Nolan M."/>
            <person name="Ohm R."/>
            <person name="Pangilinan J."/>
            <person name="Park H.-J."/>
            <person name="Ramirez L."/>
            <person name="Alfaro M."/>
            <person name="Sun H."/>
            <person name="Tritt A."/>
            <person name="Yoshinaga Y."/>
            <person name="Zwiers L.-H."/>
            <person name="Turgeon B."/>
            <person name="Goodwin S."/>
            <person name="Spatafora J."/>
            <person name="Crous P."/>
            <person name="Grigoriev I."/>
        </authorList>
    </citation>
    <scope>NUCLEOTIDE SEQUENCE [LARGE SCALE GENOMIC DNA]</scope>
    <source>
        <strain evidence="5">CBS 304.66</strain>
    </source>
</reference>
<feature type="chain" id="PRO_5040390786" evidence="2">
    <location>
        <begin position="22"/>
        <end position="274"/>
    </location>
</feature>
<dbReference type="Proteomes" id="UP000800093">
    <property type="component" value="Unassembled WGS sequence"/>
</dbReference>
<feature type="domain" description="Putative peptidase" evidence="3">
    <location>
        <begin position="34"/>
        <end position="236"/>
    </location>
</feature>
<keyword evidence="2" id="KW-0732">Signal</keyword>
<sequence>MKVFASIVVSSLLGLAKLANSISTNVLPSPVWQAGEYTIHETCNASQTFQLRRGLYDMMLLAEHAKAHILEHGNSSEIYVKYFGAAPSNEPAGWYDRVINANRSDVLFRCDDPDQNCATQDGWGGHWRGSNATQETVICPLSFQLRRYLEGICSFGYTVAGSPTNFYWGSDLLHRVFHVPRISLGLVEHYTESYEEVLALAIEDPSLSIIDSDALQYFALEVFSYIVFPGEGCPGEAPVPTPAPAPSSTASAAPSQTSSASDSCHTHADGFVHC</sequence>
<dbReference type="CDD" id="cd11307">
    <property type="entry name" value="M35_Asp_f2_like"/>
    <property type="match status" value="1"/>
</dbReference>
<comment type="caution">
    <text evidence="4">The sequence shown here is derived from an EMBL/GenBank/DDBJ whole genome shotgun (WGS) entry which is preliminary data.</text>
</comment>
<feature type="region of interest" description="Disordered" evidence="1">
    <location>
        <begin position="237"/>
        <end position="264"/>
    </location>
</feature>
<dbReference type="GO" id="GO:0009986">
    <property type="term" value="C:cell surface"/>
    <property type="evidence" value="ECO:0007669"/>
    <property type="project" value="TreeGrafter"/>
</dbReference>
<evidence type="ECO:0000313" key="5">
    <source>
        <dbReference type="Proteomes" id="UP000800093"/>
    </source>
</evidence>
<dbReference type="AlphaFoldDB" id="A0A9P4JZK7"/>
<keyword evidence="5" id="KW-1185">Reference proteome</keyword>
<dbReference type="GO" id="GO:0005576">
    <property type="term" value="C:extracellular region"/>
    <property type="evidence" value="ECO:0007669"/>
    <property type="project" value="TreeGrafter"/>
</dbReference>